<feature type="signal peptide" evidence="1">
    <location>
        <begin position="1"/>
        <end position="32"/>
    </location>
</feature>
<keyword evidence="1" id="KW-0732">Signal</keyword>
<evidence type="ECO:0008006" key="4">
    <source>
        <dbReference type="Google" id="ProtNLM"/>
    </source>
</evidence>
<evidence type="ECO:0000256" key="1">
    <source>
        <dbReference type="SAM" id="SignalP"/>
    </source>
</evidence>
<organism evidence="2 3">
    <name type="scientific">Paraburkholderia silvatlantica</name>
    <dbReference type="NCBI Taxonomy" id="321895"/>
    <lineage>
        <taxon>Bacteria</taxon>
        <taxon>Pseudomonadati</taxon>
        <taxon>Pseudomonadota</taxon>
        <taxon>Betaproteobacteria</taxon>
        <taxon>Burkholderiales</taxon>
        <taxon>Burkholderiaceae</taxon>
        <taxon>Paraburkholderia</taxon>
    </lineage>
</organism>
<feature type="chain" id="PRO_5016063590" description="Fimbrial protein" evidence="1">
    <location>
        <begin position="33"/>
        <end position="164"/>
    </location>
</feature>
<proteinExistence type="predicted"/>
<dbReference type="AlphaFoldDB" id="A0A2V4T900"/>
<name>A0A2V4T900_9BURK</name>
<evidence type="ECO:0000313" key="2">
    <source>
        <dbReference type="EMBL" id="PYE21985.1"/>
    </source>
</evidence>
<dbReference type="EMBL" id="QJSQ01000012">
    <property type="protein sequence ID" value="PYE21985.1"/>
    <property type="molecule type" value="Genomic_DNA"/>
</dbReference>
<protein>
    <recommendedName>
        <fullName evidence="4">Fimbrial protein</fullName>
    </recommendedName>
</protein>
<dbReference type="Proteomes" id="UP000247772">
    <property type="component" value="Unassembled WGS sequence"/>
</dbReference>
<dbReference type="PROSITE" id="PS51257">
    <property type="entry name" value="PROKAR_LIPOPROTEIN"/>
    <property type="match status" value="1"/>
</dbReference>
<evidence type="ECO:0000313" key="3">
    <source>
        <dbReference type="Proteomes" id="UP000247772"/>
    </source>
</evidence>
<gene>
    <name evidence="2" type="ORF">C7410_112177</name>
</gene>
<comment type="caution">
    <text evidence="2">The sequence shown here is derived from an EMBL/GenBank/DDBJ whole genome shotgun (WGS) entry which is preliminary data.</text>
</comment>
<sequence>MKTRQVCQASIRSTLTTLCASATLCACATAWADGGTIRFVGALVAPTFDIAMGHSATGASVTMERRQDYDGLRGFTTIAFSSEARVAPRANLSVLPANSRVAQGSSVWRQRIRVRFINGAGRRVSPDAAGRYFIGASGGILTLAPRYAAQTADASHATVLMDYR</sequence>
<reference evidence="2 3" key="1">
    <citation type="submission" date="2018-06" db="EMBL/GenBank/DDBJ databases">
        <title>Genomic Encyclopedia of Type Strains, Phase IV (KMG-V): Genome sequencing to study the core and pangenomes of soil and plant-associated prokaryotes.</title>
        <authorList>
            <person name="Whitman W."/>
        </authorList>
    </citation>
    <scope>NUCLEOTIDE SEQUENCE [LARGE SCALE GENOMIC DNA]</scope>
    <source>
        <strain evidence="2 3">SRCL-318</strain>
    </source>
</reference>
<accession>A0A2V4T900</accession>